<feature type="compositionally biased region" description="Acidic residues" evidence="5">
    <location>
        <begin position="1"/>
        <end position="16"/>
    </location>
</feature>
<feature type="region of interest" description="Disordered" evidence="5">
    <location>
        <begin position="127"/>
        <end position="156"/>
    </location>
</feature>
<comment type="subcellular location">
    <subcellularLocation>
        <location evidence="1">Nucleus</location>
    </subcellularLocation>
</comment>
<evidence type="ECO:0000256" key="4">
    <source>
        <dbReference type="SAM" id="Coils"/>
    </source>
</evidence>
<accession>A0ABR4NQD5</accession>
<reference evidence="6 7" key="1">
    <citation type="submission" date="2024-05" db="EMBL/GenBank/DDBJ databases">
        <title>Long read based assembly of the Candida bracarensis genome reveals expanded adhesin content.</title>
        <authorList>
            <person name="Marcet-Houben M."/>
            <person name="Ksiezopolska E."/>
            <person name="Gabaldon T."/>
        </authorList>
    </citation>
    <scope>NUCLEOTIDE SEQUENCE [LARGE SCALE GENOMIC DNA]</scope>
    <source>
        <strain evidence="6 7">CBM6</strain>
    </source>
</reference>
<gene>
    <name evidence="6" type="ORF">RNJ44_00892</name>
</gene>
<organism evidence="6 7">
    <name type="scientific">Nakaseomyces bracarensis</name>
    <dbReference type="NCBI Taxonomy" id="273131"/>
    <lineage>
        <taxon>Eukaryota</taxon>
        <taxon>Fungi</taxon>
        <taxon>Dikarya</taxon>
        <taxon>Ascomycota</taxon>
        <taxon>Saccharomycotina</taxon>
        <taxon>Saccharomycetes</taxon>
        <taxon>Saccharomycetales</taxon>
        <taxon>Saccharomycetaceae</taxon>
        <taxon>Nakaseomyces</taxon>
    </lineage>
</organism>
<evidence type="ECO:0000256" key="3">
    <source>
        <dbReference type="ARBA" id="ARBA00023242"/>
    </source>
</evidence>
<feature type="region of interest" description="Disordered" evidence="5">
    <location>
        <begin position="1"/>
        <end position="52"/>
    </location>
</feature>
<keyword evidence="4" id="KW-0175">Coiled coil</keyword>
<feature type="compositionally biased region" description="Polar residues" evidence="5">
    <location>
        <begin position="40"/>
        <end position="52"/>
    </location>
</feature>
<name>A0ABR4NQD5_9SACH</name>
<keyword evidence="2" id="KW-0227">DNA damage</keyword>
<dbReference type="Proteomes" id="UP001623330">
    <property type="component" value="Unassembled WGS sequence"/>
</dbReference>
<evidence type="ECO:0000256" key="1">
    <source>
        <dbReference type="ARBA" id="ARBA00004123"/>
    </source>
</evidence>
<dbReference type="Pfam" id="PF09798">
    <property type="entry name" value="LCD1"/>
    <property type="match status" value="1"/>
</dbReference>
<keyword evidence="7" id="KW-1185">Reference proteome</keyword>
<evidence type="ECO:0000313" key="6">
    <source>
        <dbReference type="EMBL" id="KAL3230443.1"/>
    </source>
</evidence>
<proteinExistence type="predicted"/>
<protein>
    <submittedName>
        <fullName evidence="6">DNA damage checkpoint protein LCD1</fullName>
    </submittedName>
</protein>
<dbReference type="InterPro" id="IPR018622">
    <property type="entry name" value="DNA_damage_chkpnt_Lcd1"/>
</dbReference>
<sequence length="729" mass="84117">MDDFSSDDDLLQLVDDEQPKPQDKVRQGSGVKAEPVGNGRSLTQPNPVSTDNVQGELMRAQGETSMLRDKIKLLQSQIDQEKNKSNQKADEIRRDFQHEIESLRLSLQGLEDEKKFLIMETRGASSVQRSRPSLVSSSRMTSQPAMNTPDNSNSNIEPYVKKQKTEKSRPSISLNPNRISPDEVASFFDNLFGHRIVGVDMTTLEILSCIKFDHLDGFTYKLLTIPKGESIGNRIIQFFLGCKKSMKLDDFIDTVLEHFAFLMKAVLVHEQESNLAIPFLVALMVQAVLFRPSAVSPNSLKELFLFTCDLIRKYQKVLKQPLHKNPLELNLGPEVFQYELLDNMCLFYAFDLLEATSHVLRTQNLPANLYLDFFAESIIKALENVYRLALTISFKPIINVIFNMVEILLAVSSIMVKNSLPKPIGTVKWWSDLLTRLYHILKKDIFNMQVFSDDESPHIYLDKYHDMYSLLRNMGTNHVGIIISQLVTKDSLQGLPNVITKDYIEDDYIERQKEGLTFYHLDLEKWFLNLKDDVLSIIENLLSFFSSDISIVNGDMLMNLTKMISSEQSYLIESLIDQENDNVKRRVTLIEHSLSLIYRIWRFHEKNISQEYLKDIENDLVMCLWRVIVCKDARDKVSIKDIREHRYMIDQLEDLHLKDDIDLFDDALEDMPDYIATEIDDKAGKKVLAKMQVYYDDIYIEMARYILESKLTDLISVENADSLYLAMGL</sequence>
<evidence type="ECO:0000256" key="2">
    <source>
        <dbReference type="ARBA" id="ARBA00022763"/>
    </source>
</evidence>
<dbReference type="EMBL" id="JBEVYD010000009">
    <property type="protein sequence ID" value="KAL3230443.1"/>
    <property type="molecule type" value="Genomic_DNA"/>
</dbReference>
<feature type="coiled-coil region" evidence="4">
    <location>
        <begin position="64"/>
        <end position="120"/>
    </location>
</feature>
<comment type="caution">
    <text evidence="6">The sequence shown here is derived from an EMBL/GenBank/DDBJ whole genome shotgun (WGS) entry which is preliminary data.</text>
</comment>
<evidence type="ECO:0000313" key="7">
    <source>
        <dbReference type="Proteomes" id="UP001623330"/>
    </source>
</evidence>
<feature type="compositionally biased region" description="Basic and acidic residues" evidence="5">
    <location>
        <begin position="17"/>
        <end position="26"/>
    </location>
</feature>
<evidence type="ECO:0000256" key="5">
    <source>
        <dbReference type="SAM" id="MobiDB-lite"/>
    </source>
</evidence>
<keyword evidence="3" id="KW-0539">Nucleus</keyword>